<keyword evidence="3" id="KW-1185">Reference proteome</keyword>
<comment type="caution">
    <text evidence="2">The sequence shown here is derived from an EMBL/GenBank/DDBJ whole genome shotgun (WGS) entry which is preliminary data.</text>
</comment>
<organism evidence="2 3">
    <name type="scientific">Carpinus fangiana</name>
    <dbReference type="NCBI Taxonomy" id="176857"/>
    <lineage>
        <taxon>Eukaryota</taxon>
        <taxon>Viridiplantae</taxon>
        <taxon>Streptophyta</taxon>
        <taxon>Embryophyta</taxon>
        <taxon>Tracheophyta</taxon>
        <taxon>Spermatophyta</taxon>
        <taxon>Magnoliopsida</taxon>
        <taxon>eudicotyledons</taxon>
        <taxon>Gunneridae</taxon>
        <taxon>Pentapetalae</taxon>
        <taxon>rosids</taxon>
        <taxon>fabids</taxon>
        <taxon>Fagales</taxon>
        <taxon>Betulaceae</taxon>
        <taxon>Carpinus</taxon>
    </lineage>
</organism>
<sequence length="81" mass="8521">MVGLFGSTWRWQVNSGAKCQPILNPGTGSGNSGKAGSSMRRKDPVKAKVYLFSAMRCDGCLGARLLEKCNRAAACVGGVKN</sequence>
<name>A0A5N6KW44_9ROSI</name>
<feature type="region of interest" description="Disordered" evidence="1">
    <location>
        <begin position="20"/>
        <end position="42"/>
    </location>
</feature>
<gene>
    <name evidence="2" type="ORF">FH972_023666</name>
</gene>
<protein>
    <submittedName>
        <fullName evidence="2">Uncharacterized protein</fullName>
    </submittedName>
</protein>
<evidence type="ECO:0000256" key="1">
    <source>
        <dbReference type="SAM" id="MobiDB-lite"/>
    </source>
</evidence>
<evidence type="ECO:0000313" key="2">
    <source>
        <dbReference type="EMBL" id="KAB8349647.1"/>
    </source>
</evidence>
<dbReference type="EMBL" id="VIBQ01000014">
    <property type="protein sequence ID" value="KAB8349647.1"/>
    <property type="molecule type" value="Genomic_DNA"/>
</dbReference>
<reference evidence="2 3" key="1">
    <citation type="submission" date="2019-06" db="EMBL/GenBank/DDBJ databases">
        <title>A chromosomal-level reference genome of Carpinus fangiana (Coryloideae, Betulaceae).</title>
        <authorList>
            <person name="Yang X."/>
            <person name="Wang Z."/>
            <person name="Zhang L."/>
            <person name="Hao G."/>
            <person name="Liu J."/>
            <person name="Yang Y."/>
        </authorList>
    </citation>
    <scope>NUCLEOTIDE SEQUENCE [LARGE SCALE GENOMIC DNA]</scope>
    <source>
        <strain evidence="2">Cfa_2016G</strain>
        <tissue evidence="2">Leaf</tissue>
    </source>
</reference>
<accession>A0A5N6KW44</accession>
<dbReference type="AlphaFoldDB" id="A0A5N6KW44"/>
<evidence type="ECO:0000313" key="3">
    <source>
        <dbReference type="Proteomes" id="UP000327013"/>
    </source>
</evidence>
<proteinExistence type="predicted"/>
<dbReference type="Proteomes" id="UP000327013">
    <property type="component" value="Unassembled WGS sequence"/>
</dbReference>